<keyword evidence="4 8" id="KW-0808">Transferase</keyword>
<dbReference type="EC" id="2.4.1.-" evidence="8"/>
<protein>
    <recommendedName>
        <fullName evidence="8">Glycosyltransferase family 92 protein</fullName>
        <ecNumber evidence="8">2.4.1.-</ecNumber>
    </recommendedName>
</protein>
<evidence type="ECO:0000313" key="9">
    <source>
        <dbReference type="EMBL" id="GKV11434.1"/>
    </source>
</evidence>
<evidence type="ECO:0000256" key="5">
    <source>
        <dbReference type="ARBA" id="ARBA00022692"/>
    </source>
</evidence>
<dbReference type="AlphaFoldDB" id="A0AAV5J9Z7"/>
<evidence type="ECO:0000256" key="7">
    <source>
        <dbReference type="ARBA" id="ARBA00023136"/>
    </source>
</evidence>
<keyword evidence="6" id="KW-1133">Transmembrane helix</keyword>
<evidence type="ECO:0000256" key="2">
    <source>
        <dbReference type="ARBA" id="ARBA00007647"/>
    </source>
</evidence>
<keyword evidence="7" id="KW-0472">Membrane</keyword>
<organism evidence="9 10">
    <name type="scientific">Rubroshorea leprosula</name>
    <dbReference type="NCBI Taxonomy" id="152421"/>
    <lineage>
        <taxon>Eukaryota</taxon>
        <taxon>Viridiplantae</taxon>
        <taxon>Streptophyta</taxon>
        <taxon>Embryophyta</taxon>
        <taxon>Tracheophyta</taxon>
        <taxon>Spermatophyta</taxon>
        <taxon>Magnoliopsida</taxon>
        <taxon>eudicotyledons</taxon>
        <taxon>Gunneridae</taxon>
        <taxon>Pentapetalae</taxon>
        <taxon>rosids</taxon>
        <taxon>malvids</taxon>
        <taxon>Malvales</taxon>
        <taxon>Dipterocarpaceae</taxon>
        <taxon>Rubroshorea</taxon>
    </lineage>
</organism>
<evidence type="ECO:0000256" key="8">
    <source>
        <dbReference type="RuleBase" id="RU366017"/>
    </source>
</evidence>
<reference evidence="9 10" key="1">
    <citation type="journal article" date="2021" name="Commun. Biol.">
        <title>The genome of Shorea leprosula (Dipterocarpaceae) highlights the ecological relevance of drought in aseasonal tropical rainforests.</title>
        <authorList>
            <person name="Ng K.K.S."/>
            <person name="Kobayashi M.J."/>
            <person name="Fawcett J.A."/>
            <person name="Hatakeyama M."/>
            <person name="Paape T."/>
            <person name="Ng C.H."/>
            <person name="Ang C.C."/>
            <person name="Tnah L.H."/>
            <person name="Lee C.T."/>
            <person name="Nishiyama T."/>
            <person name="Sese J."/>
            <person name="O'Brien M.J."/>
            <person name="Copetti D."/>
            <person name="Mohd Noor M.I."/>
            <person name="Ong R.C."/>
            <person name="Putra M."/>
            <person name="Sireger I.Z."/>
            <person name="Indrioko S."/>
            <person name="Kosugi Y."/>
            <person name="Izuno A."/>
            <person name="Isagi Y."/>
            <person name="Lee S.L."/>
            <person name="Shimizu K.K."/>
        </authorList>
    </citation>
    <scope>NUCLEOTIDE SEQUENCE [LARGE SCALE GENOMIC DNA]</scope>
    <source>
        <strain evidence="9">214</strain>
    </source>
</reference>
<gene>
    <name evidence="9" type="ORF">SLEP1_g22695</name>
</gene>
<comment type="caution">
    <text evidence="9">The sequence shown here is derived from an EMBL/GenBank/DDBJ whole genome shotgun (WGS) entry which is preliminary data.</text>
</comment>
<dbReference type="GO" id="GO:0016020">
    <property type="term" value="C:membrane"/>
    <property type="evidence" value="ECO:0007669"/>
    <property type="project" value="UniProtKB-SubCell"/>
</dbReference>
<evidence type="ECO:0000256" key="3">
    <source>
        <dbReference type="ARBA" id="ARBA00022676"/>
    </source>
</evidence>
<comment type="subcellular location">
    <subcellularLocation>
        <location evidence="1">Membrane</location>
        <topology evidence="1">Single-pass membrane protein</topology>
    </subcellularLocation>
</comment>
<dbReference type="EMBL" id="BPVZ01000034">
    <property type="protein sequence ID" value="GKV11434.1"/>
    <property type="molecule type" value="Genomic_DNA"/>
</dbReference>
<proteinExistence type="inferred from homology"/>
<dbReference type="GO" id="GO:0005737">
    <property type="term" value="C:cytoplasm"/>
    <property type="evidence" value="ECO:0007669"/>
    <property type="project" value="TreeGrafter"/>
</dbReference>
<keyword evidence="3 8" id="KW-0328">Glycosyltransferase</keyword>
<evidence type="ECO:0000256" key="4">
    <source>
        <dbReference type="ARBA" id="ARBA00022679"/>
    </source>
</evidence>
<dbReference type="GO" id="GO:0016757">
    <property type="term" value="F:glycosyltransferase activity"/>
    <property type="evidence" value="ECO:0007669"/>
    <property type="project" value="UniProtKB-UniRule"/>
</dbReference>
<evidence type="ECO:0000313" key="10">
    <source>
        <dbReference type="Proteomes" id="UP001054252"/>
    </source>
</evidence>
<dbReference type="Pfam" id="PF01697">
    <property type="entry name" value="Glyco_transf_92"/>
    <property type="match status" value="1"/>
</dbReference>
<dbReference type="Proteomes" id="UP001054252">
    <property type="component" value="Unassembled WGS sequence"/>
</dbReference>
<accession>A0AAV5J9Z7</accession>
<keyword evidence="5" id="KW-0812">Transmembrane</keyword>
<dbReference type="InterPro" id="IPR008166">
    <property type="entry name" value="Glyco_transf_92"/>
</dbReference>
<keyword evidence="10" id="KW-1185">Reference proteome</keyword>
<name>A0AAV5J9Z7_9ROSI</name>
<evidence type="ECO:0000256" key="1">
    <source>
        <dbReference type="ARBA" id="ARBA00004167"/>
    </source>
</evidence>
<sequence length="460" mass="50432">MVCYPLPYPLGAQVPVQRRPTMQVAVFGFRREHWKYSSFRVATFGVSSSSSVSNAVSTSGATTSLFGFGWQAAKALIFNSTFNYTSFPSGFSFGASSTSIAGSTSAPMVFGSSNSASSSSIFPFTLVAAATPSPPAFGSSTSGFAFGSAPTSNNDQMEDSMAEDTIQATTPTLSVFGQQPVTPSSSGFIFGATLPSVSNPFQFGGQQNISAPQNPSQFQTTFQPSSSLQFNAGGSFSLGSGGDKSTRKFVRVKGKPRKNNCGAGKEIKKALKLCRAILSMGPLALMFNRFCTGLANIKHLHCSSNIKHLTKPPRSLNISMFAVEPKYDYLYCGSPLYGNLSPQRVREWIAYHVRLFEKRSCFIIYDARRVHEEVLKVLKPWMELGYVTLQDVRDQERFDGYYHNQFMVVNDCLHRYKFMAKDFTDVVNPRPGFIANLRAAFLANPGSWVRLEVKEKKGKK</sequence>
<dbReference type="PANTHER" id="PTHR21461">
    <property type="entry name" value="GLYCOSYLTRANSFERASE FAMILY 92 PROTEIN"/>
    <property type="match status" value="1"/>
</dbReference>
<comment type="similarity">
    <text evidence="2 8">Belongs to the glycosyltransferase 92 family.</text>
</comment>
<dbReference type="PANTHER" id="PTHR21461:SF12">
    <property type="entry name" value="GALACTAN BETA-1,4-GALACTOSYLTRANSFERASE GALS2"/>
    <property type="match status" value="1"/>
</dbReference>
<evidence type="ECO:0000256" key="6">
    <source>
        <dbReference type="ARBA" id="ARBA00022989"/>
    </source>
</evidence>